<organism evidence="1">
    <name type="scientific">Arundo donax</name>
    <name type="common">Giant reed</name>
    <name type="synonym">Donax arundinaceus</name>
    <dbReference type="NCBI Taxonomy" id="35708"/>
    <lineage>
        <taxon>Eukaryota</taxon>
        <taxon>Viridiplantae</taxon>
        <taxon>Streptophyta</taxon>
        <taxon>Embryophyta</taxon>
        <taxon>Tracheophyta</taxon>
        <taxon>Spermatophyta</taxon>
        <taxon>Magnoliopsida</taxon>
        <taxon>Liliopsida</taxon>
        <taxon>Poales</taxon>
        <taxon>Poaceae</taxon>
        <taxon>PACMAD clade</taxon>
        <taxon>Arundinoideae</taxon>
        <taxon>Arundineae</taxon>
        <taxon>Arundo</taxon>
    </lineage>
</organism>
<dbReference type="AlphaFoldDB" id="A0A0A9EK65"/>
<name>A0A0A9EK65_ARUDO</name>
<reference evidence="1" key="1">
    <citation type="submission" date="2014-09" db="EMBL/GenBank/DDBJ databases">
        <authorList>
            <person name="Magalhaes I.L.F."/>
            <person name="Oliveira U."/>
            <person name="Santos F.R."/>
            <person name="Vidigal T.H.D.A."/>
            <person name="Brescovit A.D."/>
            <person name="Santos A.J."/>
        </authorList>
    </citation>
    <scope>NUCLEOTIDE SEQUENCE</scope>
    <source>
        <tissue evidence="1">Shoot tissue taken approximately 20 cm above the soil surface</tissue>
    </source>
</reference>
<evidence type="ECO:0000313" key="1">
    <source>
        <dbReference type="EMBL" id="JAE00492.1"/>
    </source>
</evidence>
<reference evidence="1" key="2">
    <citation type="journal article" date="2015" name="Data Brief">
        <title>Shoot transcriptome of the giant reed, Arundo donax.</title>
        <authorList>
            <person name="Barrero R.A."/>
            <person name="Guerrero F.D."/>
            <person name="Moolhuijzen P."/>
            <person name="Goolsby J.A."/>
            <person name="Tidwell J."/>
            <person name="Bellgard S.E."/>
            <person name="Bellgard M.I."/>
        </authorList>
    </citation>
    <scope>NUCLEOTIDE SEQUENCE</scope>
    <source>
        <tissue evidence="1">Shoot tissue taken approximately 20 cm above the soil surface</tissue>
    </source>
</reference>
<dbReference type="EMBL" id="GBRH01197404">
    <property type="protein sequence ID" value="JAE00492.1"/>
    <property type="molecule type" value="Transcribed_RNA"/>
</dbReference>
<protein>
    <submittedName>
        <fullName evidence="1">Uncharacterized protein</fullName>
    </submittedName>
</protein>
<proteinExistence type="predicted"/>
<accession>A0A0A9EK65</accession>
<sequence>MYTKQEIVIHDIFLLEKLAVPVDLSASIDLTSTLSASIDLTSTLTCVKL</sequence>